<comment type="similarity">
    <text evidence="3">Belongs to the DEAD box helicase family. DDX54/DBP10 subfamily.</text>
</comment>
<evidence type="ECO:0000256" key="16">
    <source>
        <dbReference type="PROSITE-ProRule" id="PRU00552"/>
    </source>
</evidence>
<dbReference type="SUPFAM" id="SSF52540">
    <property type="entry name" value="P-loop containing nucleoside triphosphate hydrolases"/>
    <property type="match status" value="2"/>
</dbReference>
<dbReference type="VEuPathDB" id="FungiDB:YALI0_D24497g"/>
<feature type="short sequence motif" description="Q motif" evidence="16">
    <location>
        <begin position="102"/>
        <end position="130"/>
    </location>
</feature>
<reference evidence="21 23" key="1">
    <citation type="journal article" date="2016" name="PLoS ONE">
        <title>Sequence Assembly of Yarrowia lipolytica Strain W29/CLIB89 Shows Transposable Element Diversity.</title>
        <authorList>
            <person name="Magnan C."/>
            <person name="Yu J."/>
            <person name="Chang I."/>
            <person name="Jahn E."/>
            <person name="Kanomata Y."/>
            <person name="Wu J."/>
            <person name="Zeller M."/>
            <person name="Oakes M."/>
            <person name="Baldi P."/>
            <person name="Sandmeyer S."/>
        </authorList>
    </citation>
    <scope>NUCLEOTIDE SEQUENCE [LARGE SCALE GENOMIC DNA]</scope>
    <source>
        <strain evidence="21">CLIB89</strain>
        <strain evidence="23">CLIB89(W29)</strain>
    </source>
</reference>
<evidence type="ECO:0000256" key="8">
    <source>
        <dbReference type="ARBA" id="ARBA00022552"/>
    </source>
</evidence>
<dbReference type="InterPro" id="IPR011545">
    <property type="entry name" value="DEAD/DEAH_box_helicase_dom"/>
</dbReference>
<dbReference type="EMBL" id="CP017556">
    <property type="protein sequence ID" value="AOW04584.1"/>
    <property type="molecule type" value="Genomic_DNA"/>
</dbReference>
<evidence type="ECO:0000256" key="1">
    <source>
        <dbReference type="ARBA" id="ARBA00003706"/>
    </source>
</evidence>
<dbReference type="GO" id="GO:0006364">
    <property type="term" value="P:rRNA processing"/>
    <property type="evidence" value="ECO:0007669"/>
    <property type="project" value="UniProtKB-KW"/>
</dbReference>
<feature type="compositionally biased region" description="Basic and acidic residues" evidence="17">
    <location>
        <begin position="837"/>
        <end position="861"/>
    </location>
</feature>
<evidence type="ECO:0000313" key="22">
    <source>
        <dbReference type="EMBL" id="RDW23128.1"/>
    </source>
</evidence>
<dbReference type="PANTHER" id="PTHR47959:SF8">
    <property type="entry name" value="RNA HELICASE"/>
    <property type="match status" value="1"/>
</dbReference>
<dbReference type="PROSITE" id="PS51194">
    <property type="entry name" value="HELICASE_CTER"/>
    <property type="match status" value="1"/>
</dbReference>
<dbReference type="GO" id="GO:0016787">
    <property type="term" value="F:hydrolase activity"/>
    <property type="evidence" value="ECO:0007669"/>
    <property type="project" value="UniProtKB-KW"/>
</dbReference>
<evidence type="ECO:0000313" key="21">
    <source>
        <dbReference type="EMBL" id="AOW04584.1"/>
    </source>
</evidence>
<comment type="function">
    <text evidence="1">ATP-binding RNA helicase involved in the biogenesis of 60S ribosomal subunits and is required for the normal formation of 25S and 5.8S rRNAs.</text>
</comment>
<dbReference type="OMA" id="EDQFGMM"/>
<feature type="region of interest" description="Disordered" evidence="17">
    <location>
        <begin position="835"/>
        <end position="926"/>
    </location>
</feature>
<dbReference type="Pfam" id="PF00271">
    <property type="entry name" value="Helicase_C"/>
    <property type="match status" value="1"/>
</dbReference>
<dbReference type="Pfam" id="PF08147">
    <property type="entry name" value="DBP10CT"/>
    <property type="match status" value="1"/>
</dbReference>
<evidence type="ECO:0000256" key="11">
    <source>
        <dbReference type="ARBA" id="ARBA00022806"/>
    </source>
</evidence>
<dbReference type="AlphaFoldDB" id="A0A1D8NG16"/>
<dbReference type="PROSITE" id="PS51195">
    <property type="entry name" value="Q_MOTIF"/>
    <property type="match status" value="1"/>
</dbReference>
<feature type="region of interest" description="Disordered" evidence="17">
    <location>
        <begin position="1"/>
        <end position="102"/>
    </location>
</feature>
<evidence type="ECO:0000313" key="24">
    <source>
        <dbReference type="Proteomes" id="UP000256601"/>
    </source>
</evidence>
<dbReference type="InterPro" id="IPR001650">
    <property type="entry name" value="Helicase_C-like"/>
</dbReference>
<reference evidence="22 24" key="2">
    <citation type="submission" date="2018-07" db="EMBL/GenBank/DDBJ databases">
        <title>Draft Genome Assemblies for Five Robust Yarrowia lipolytica Strains Exhibiting High Lipid Production and Pentose Sugar Utilization and Sugar Alcohol Secretion from Undetoxified Lignocellulosic Biomass Hydrolysates.</title>
        <authorList>
            <consortium name="DOE Joint Genome Institute"/>
            <person name="Walker C."/>
            <person name="Ryu S."/>
            <person name="Na H."/>
            <person name="Zane M."/>
            <person name="LaButti K."/>
            <person name="Lipzen A."/>
            <person name="Haridas S."/>
            <person name="Barry K."/>
            <person name="Grigoriev I.V."/>
            <person name="Quarterman J."/>
            <person name="Slininger P."/>
            <person name="Dien B."/>
            <person name="Trinh C.T."/>
        </authorList>
    </citation>
    <scope>NUCLEOTIDE SEQUENCE [LARGE SCALE GENOMIC DNA]</scope>
    <source>
        <strain evidence="22 24">YB392</strain>
    </source>
</reference>
<dbReference type="CDD" id="cd18787">
    <property type="entry name" value="SF2_C_DEAD"/>
    <property type="match status" value="1"/>
</dbReference>
<proteinExistence type="inferred from homology"/>
<feature type="domain" description="DEAD-box RNA helicase Q" evidence="20">
    <location>
        <begin position="102"/>
        <end position="130"/>
    </location>
</feature>
<dbReference type="SMR" id="A0A1D8NG16"/>
<feature type="compositionally biased region" description="Basic residues" evidence="17">
    <location>
        <begin position="711"/>
        <end position="721"/>
    </location>
</feature>
<dbReference type="SMART" id="SM00487">
    <property type="entry name" value="DEXDc"/>
    <property type="match status" value="1"/>
</dbReference>
<dbReference type="InterPro" id="IPR050079">
    <property type="entry name" value="DEAD_box_RNA_helicase"/>
</dbReference>
<protein>
    <recommendedName>
        <fullName evidence="5">ATP-dependent RNA helicase DBP10</fullName>
        <ecNumber evidence="4">3.6.4.13</ecNumber>
    </recommendedName>
    <alternativeName>
        <fullName evidence="6">ATP-dependent RNA helicase dbp10</fullName>
    </alternativeName>
</protein>
<keyword evidence="13" id="KW-0694">RNA-binding</keyword>
<evidence type="ECO:0000256" key="2">
    <source>
        <dbReference type="ARBA" id="ARBA00004604"/>
    </source>
</evidence>
<dbReference type="KEGG" id="yli:2910446"/>
<dbReference type="InterPro" id="IPR014014">
    <property type="entry name" value="RNA_helicase_DEAD_Q_motif"/>
</dbReference>
<keyword evidence="10" id="KW-0378">Hydrolase</keyword>
<dbReference type="eggNOG" id="KOG0337">
    <property type="taxonomic scope" value="Eukaryota"/>
</dbReference>
<dbReference type="InterPro" id="IPR033517">
    <property type="entry name" value="DDX54/DBP10_DEAD-box_helicase"/>
</dbReference>
<feature type="region of interest" description="Disordered" evidence="17">
    <location>
        <begin position="362"/>
        <end position="387"/>
    </location>
</feature>
<dbReference type="FunFam" id="3.40.50.300:FF:000865">
    <property type="entry name" value="ATP-dependent RNA helicase DDX54"/>
    <property type="match status" value="1"/>
</dbReference>
<dbReference type="Proteomes" id="UP000256601">
    <property type="component" value="Unassembled WGS sequence"/>
</dbReference>
<dbReference type="Gene3D" id="3.40.50.300">
    <property type="entry name" value="P-loop containing nucleotide triphosphate hydrolases"/>
    <property type="match status" value="2"/>
</dbReference>
<evidence type="ECO:0000256" key="12">
    <source>
        <dbReference type="ARBA" id="ARBA00022840"/>
    </source>
</evidence>
<dbReference type="InterPro" id="IPR012541">
    <property type="entry name" value="DBP10_C"/>
</dbReference>
<evidence type="ECO:0000256" key="15">
    <source>
        <dbReference type="ARBA" id="ARBA00047984"/>
    </source>
</evidence>
<dbReference type="GO" id="GO:0003723">
    <property type="term" value="F:RNA binding"/>
    <property type="evidence" value="ECO:0007669"/>
    <property type="project" value="UniProtKB-KW"/>
</dbReference>
<feature type="domain" description="Helicase C-terminal" evidence="19">
    <location>
        <begin position="370"/>
        <end position="529"/>
    </location>
</feature>
<feature type="domain" description="Helicase ATP-binding" evidence="18">
    <location>
        <begin position="133"/>
        <end position="305"/>
    </location>
</feature>
<dbReference type="Proteomes" id="UP000182444">
    <property type="component" value="Chromosome 1D"/>
</dbReference>
<dbReference type="InterPro" id="IPR027417">
    <property type="entry name" value="P-loop_NTPase"/>
</dbReference>
<evidence type="ECO:0000256" key="9">
    <source>
        <dbReference type="ARBA" id="ARBA00022741"/>
    </source>
</evidence>
<keyword evidence="12" id="KW-0067">ATP-binding</keyword>
<feature type="compositionally biased region" description="Acidic residues" evidence="17">
    <location>
        <begin position="19"/>
        <end position="45"/>
    </location>
</feature>
<keyword evidence="8" id="KW-0698">rRNA processing</keyword>
<keyword evidence="14" id="KW-0539">Nucleus</keyword>
<dbReference type="GeneID" id="2910446"/>
<dbReference type="GO" id="GO:0003724">
    <property type="term" value="F:RNA helicase activity"/>
    <property type="evidence" value="ECO:0007669"/>
    <property type="project" value="UniProtKB-EC"/>
</dbReference>
<keyword evidence="9" id="KW-0547">Nucleotide-binding</keyword>
<name>A0A1D8NG16_YARLL</name>
<dbReference type="SMART" id="SM01123">
    <property type="entry name" value="DBP10CT"/>
    <property type="match status" value="1"/>
</dbReference>
<evidence type="ECO:0000256" key="4">
    <source>
        <dbReference type="ARBA" id="ARBA00012552"/>
    </source>
</evidence>
<evidence type="ECO:0000256" key="6">
    <source>
        <dbReference type="ARBA" id="ARBA00021760"/>
    </source>
</evidence>
<dbReference type="Pfam" id="PF00270">
    <property type="entry name" value="DEAD"/>
    <property type="match status" value="1"/>
</dbReference>
<evidence type="ECO:0000256" key="13">
    <source>
        <dbReference type="ARBA" id="ARBA00022884"/>
    </source>
</evidence>
<dbReference type="GO" id="GO:0005730">
    <property type="term" value="C:nucleolus"/>
    <property type="evidence" value="ECO:0007669"/>
    <property type="project" value="UniProtKB-SubCell"/>
</dbReference>
<feature type="compositionally biased region" description="Basic and acidic residues" evidence="17">
    <location>
        <begin position="362"/>
        <end position="372"/>
    </location>
</feature>
<dbReference type="InterPro" id="IPR014001">
    <property type="entry name" value="Helicase_ATP-bd"/>
</dbReference>
<dbReference type="SMART" id="SM00490">
    <property type="entry name" value="HELICc"/>
    <property type="match status" value="1"/>
</dbReference>
<comment type="catalytic activity">
    <reaction evidence="15">
        <text>ATP + H2O = ADP + phosphate + H(+)</text>
        <dbReference type="Rhea" id="RHEA:13065"/>
        <dbReference type="ChEBI" id="CHEBI:15377"/>
        <dbReference type="ChEBI" id="CHEBI:15378"/>
        <dbReference type="ChEBI" id="CHEBI:30616"/>
        <dbReference type="ChEBI" id="CHEBI:43474"/>
        <dbReference type="ChEBI" id="CHEBI:456216"/>
        <dbReference type="EC" id="3.6.4.13"/>
    </reaction>
</comment>
<dbReference type="GO" id="GO:0005829">
    <property type="term" value="C:cytosol"/>
    <property type="evidence" value="ECO:0007669"/>
    <property type="project" value="TreeGrafter"/>
</dbReference>
<feature type="compositionally biased region" description="Acidic residues" evidence="17">
    <location>
        <begin position="62"/>
        <end position="73"/>
    </location>
</feature>
<dbReference type="EMBL" id="KZ859111">
    <property type="protein sequence ID" value="RDW23128.1"/>
    <property type="molecule type" value="Genomic_DNA"/>
</dbReference>
<keyword evidence="7" id="KW-0690">Ribosome biogenesis</keyword>
<accession>A0A1D8NG16</accession>
<evidence type="ECO:0000256" key="17">
    <source>
        <dbReference type="SAM" id="MobiDB-lite"/>
    </source>
</evidence>
<gene>
    <name evidence="22" type="ORF">B0I71DRAFT_136472</name>
    <name evidence="21" type="ORF">YALI1_D32424g</name>
</gene>
<dbReference type="PROSITE" id="PS51192">
    <property type="entry name" value="HELICASE_ATP_BIND_1"/>
    <property type="match status" value="1"/>
</dbReference>
<dbReference type="GO" id="GO:0005524">
    <property type="term" value="F:ATP binding"/>
    <property type="evidence" value="ECO:0007669"/>
    <property type="project" value="UniProtKB-KW"/>
</dbReference>
<evidence type="ECO:0000313" key="23">
    <source>
        <dbReference type="Proteomes" id="UP000182444"/>
    </source>
</evidence>
<comment type="subcellular location">
    <subcellularLocation>
        <location evidence="2">Nucleus</location>
        <location evidence="2">Nucleolus</location>
    </subcellularLocation>
</comment>
<dbReference type="CDD" id="cd17959">
    <property type="entry name" value="DEADc_DDX54"/>
    <property type="match status" value="1"/>
</dbReference>
<evidence type="ECO:0000259" key="18">
    <source>
        <dbReference type="PROSITE" id="PS51192"/>
    </source>
</evidence>
<feature type="compositionally biased region" description="Basic and acidic residues" evidence="17">
    <location>
        <begin position="868"/>
        <end position="899"/>
    </location>
</feature>
<sequence length="926" mass="102850">MSDSEVEYDIAGSLNPGVDSEDDYSSGSESDSEIPDIIEDSEDETGPQQGEPGTMTFPNLELSDDDDDDDDDDEGRKKKKKKTDDSVESYFGAPQTGKKSSGSFAGLGLSQLVLKNIARKGFKQPTPIQRKTIPLVLEGKDVVGMARTGSGKTAAFVLPMLEKLKVHSAKVGARAVILSPSRELALQTLKVVKDFSAGTDLRLAMLVGGDSLEEQFKMMMSNPDIIIATPGRFLHLKVEMELSLASVEYICFDEADRLFELGFGEQMNELLASLPSNRQTLLFSATLPKTLVEFAKAGLHDPILVRLDAETKLPEHLEMTFFAVKENQRDACLAFILKEVIQMPFATPEQLKELERLDERAIDDGERDEDRKQKRPKFKKERLPPAHQLPSEKSTIVFCPTKHHVEYVIVLLQTLGYAVSYIYGTLDQHARKNQLYRFRTGKTSILVVTDVAARGIDVPVLANVINYSLPPSPKVFIHRVGRTARAGNRGWAYSIIKDNDIPYLLDLEVFLGRKLLTPRLFKQQNPDPSAEPDYVNTLTIGAPPRQALEIHGEELAQMVKDSYELQQLSEVAVKGERMYNKTKGSASQESAKRSKQIMALGWDDHHLMFGEDGESAKDALLARLGQKRIRETVFEFRKSKTTSGAEMMATRRAQLAPIQRRAAEKRAIQEKERLAGLVHSQDAEIARSTEEDMATEADLTGFTTEEDLRAAKKAQKSKKRSFRDSENFMSHYAPTNDDKGYAVGNFAGAASNATFDLINDGSEMQQKQGMKWDKKKGKFINAGSEGGKKFIRGEGGQRIAASFRSGRFDKWKAAHKVGNLKVGALEESGPATKRVLSAREFKHNKNEAPKRADKYRDDFHKQKTKVAAAKEDGRIQKPQPKSELKSTADVRKSRILAEKRKQKNARPSRGGRGGGRGGRGGGRGGR</sequence>
<feature type="region of interest" description="Disordered" evidence="17">
    <location>
        <begin position="709"/>
        <end position="731"/>
    </location>
</feature>
<organism evidence="21 23">
    <name type="scientific">Yarrowia lipolytica</name>
    <name type="common">Candida lipolytica</name>
    <dbReference type="NCBI Taxonomy" id="4952"/>
    <lineage>
        <taxon>Eukaryota</taxon>
        <taxon>Fungi</taxon>
        <taxon>Dikarya</taxon>
        <taxon>Ascomycota</taxon>
        <taxon>Saccharomycotina</taxon>
        <taxon>Dipodascomycetes</taxon>
        <taxon>Dipodascales</taxon>
        <taxon>Dipodascales incertae sedis</taxon>
        <taxon>Yarrowia</taxon>
    </lineage>
</organism>
<evidence type="ECO:0000256" key="10">
    <source>
        <dbReference type="ARBA" id="ARBA00022801"/>
    </source>
</evidence>
<evidence type="ECO:0000259" key="19">
    <source>
        <dbReference type="PROSITE" id="PS51194"/>
    </source>
</evidence>
<dbReference type="VEuPathDB" id="FungiDB:YALI1_D32424g"/>
<evidence type="ECO:0000256" key="14">
    <source>
        <dbReference type="ARBA" id="ARBA00023242"/>
    </source>
</evidence>
<evidence type="ECO:0000256" key="7">
    <source>
        <dbReference type="ARBA" id="ARBA00022517"/>
    </source>
</evidence>
<evidence type="ECO:0000256" key="5">
    <source>
        <dbReference type="ARBA" id="ARBA00019117"/>
    </source>
</evidence>
<evidence type="ECO:0000259" key="20">
    <source>
        <dbReference type="PROSITE" id="PS51195"/>
    </source>
</evidence>
<dbReference type="EC" id="3.6.4.13" evidence="4"/>
<keyword evidence="11 22" id="KW-0347">Helicase</keyword>
<evidence type="ECO:0000256" key="3">
    <source>
        <dbReference type="ARBA" id="ARBA00010379"/>
    </source>
</evidence>
<dbReference type="PANTHER" id="PTHR47959">
    <property type="entry name" value="ATP-DEPENDENT RNA HELICASE RHLE-RELATED"/>
    <property type="match status" value="1"/>
</dbReference>
<feature type="compositionally biased region" description="Gly residues" evidence="17">
    <location>
        <begin position="910"/>
        <end position="926"/>
    </location>
</feature>